<dbReference type="InterPro" id="IPR023050">
    <property type="entry name" value="PyrR"/>
</dbReference>
<dbReference type="Proteomes" id="UP000051017">
    <property type="component" value="Unassembled WGS sequence"/>
</dbReference>
<feature type="domain" description="Phosphoribosyltransferase" evidence="5">
    <location>
        <begin position="14"/>
        <end position="157"/>
    </location>
</feature>
<comment type="function">
    <text evidence="4">Regulates the transcription of the pyrimidine nucleotide (pyr) operon in response to exogenous pyrimidines.</text>
</comment>
<comment type="similarity">
    <text evidence="1 4">Belongs to the purine/pyrimidine phosphoribosyltransferase family. PyrR subfamily.</text>
</comment>
<evidence type="ECO:0000313" key="6">
    <source>
        <dbReference type="EMBL" id="KRO45755.1"/>
    </source>
</evidence>
<dbReference type="AlphaFoldDB" id="A0A0R2Q9M0"/>
<sequence length="181" mass="19125">MSSAPQSAVAVMSGPDVARAISRIAHEIVERNHGIEHVVLVGLQRGGTWIAEALGERISLIEPNFSVPVGSLDPTMYRDDIGLRPVVAGSASHIPCDITGATVVLIDDVLYTGRTVRAALEGLNNFGRPRAVQLAVLVDRGHRELPIRPDYVGKNMPTQTTDEVNVSADGVIVTTAGGAES</sequence>
<organism evidence="6 7">
    <name type="scientific">Acidimicrobiia bacterium BACL6 MAG-120924-bin43</name>
    <dbReference type="NCBI Taxonomy" id="1655583"/>
    <lineage>
        <taxon>Bacteria</taxon>
        <taxon>Bacillati</taxon>
        <taxon>Actinomycetota</taxon>
        <taxon>Acidimicrobiia</taxon>
        <taxon>acIV cluster</taxon>
    </lineage>
</organism>
<evidence type="ECO:0000256" key="4">
    <source>
        <dbReference type="HAMAP-Rule" id="MF_01219"/>
    </source>
</evidence>
<dbReference type="FunFam" id="3.40.50.2020:FF:000020">
    <property type="entry name" value="Bifunctional protein PyrR"/>
    <property type="match status" value="1"/>
</dbReference>
<dbReference type="PANTHER" id="PTHR11608">
    <property type="entry name" value="BIFUNCTIONAL PROTEIN PYRR"/>
    <property type="match status" value="1"/>
</dbReference>
<name>A0A0R2Q9M0_9ACTN</name>
<accession>A0A0R2Q9M0</accession>
<feature type="short sequence motif" description="PRPP-binding" evidence="4">
    <location>
        <begin position="103"/>
        <end position="115"/>
    </location>
</feature>
<dbReference type="Pfam" id="PF00156">
    <property type="entry name" value="Pribosyltran"/>
    <property type="match status" value="1"/>
</dbReference>
<protein>
    <recommendedName>
        <fullName evidence="4">Bifunctional protein PyrR</fullName>
    </recommendedName>
    <domain>
        <recommendedName>
            <fullName evidence="4">Pyrimidine operon regulatory protein</fullName>
        </recommendedName>
    </domain>
    <domain>
        <recommendedName>
            <fullName evidence="4">Uracil phosphoribosyltransferase</fullName>
            <shortName evidence="4">UPRTase</shortName>
            <ecNumber evidence="4">2.4.2.9</ecNumber>
        </recommendedName>
    </domain>
</protein>
<dbReference type="HAMAP" id="MF_01219">
    <property type="entry name" value="PyrR"/>
    <property type="match status" value="1"/>
</dbReference>
<dbReference type="GO" id="GO:0006355">
    <property type="term" value="P:regulation of DNA-templated transcription"/>
    <property type="evidence" value="ECO:0007669"/>
    <property type="project" value="UniProtKB-UniRule"/>
</dbReference>
<dbReference type="NCBIfam" id="NF003549">
    <property type="entry name" value="PRK05205.1-5"/>
    <property type="match status" value="1"/>
</dbReference>
<dbReference type="EC" id="2.4.2.9" evidence="4"/>
<evidence type="ECO:0000256" key="3">
    <source>
        <dbReference type="ARBA" id="ARBA00023163"/>
    </source>
</evidence>
<dbReference type="GO" id="GO:0004845">
    <property type="term" value="F:uracil phosphoribosyltransferase activity"/>
    <property type="evidence" value="ECO:0007669"/>
    <property type="project" value="UniProtKB-UniRule"/>
</dbReference>
<dbReference type="CDD" id="cd06223">
    <property type="entry name" value="PRTases_typeI"/>
    <property type="match status" value="1"/>
</dbReference>
<reference evidence="6 7" key="1">
    <citation type="submission" date="2015-10" db="EMBL/GenBank/DDBJ databases">
        <title>Metagenome-Assembled Genomes uncover a global brackish microbiome.</title>
        <authorList>
            <person name="Hugerth L.W."/>
            <person name="Larsson J."/>
            <person name="Alneberg J."/>
            <person name="Lindh M.V."/>
            <person name="Legrand C."/>
            <person name="Pinhassi J."/>
            <person name="Andersson A.F."/>
        </authorList>
    </citation>
    <scope>NUCLEOTIDE SEQUENCE [LARGE SCALE GENOMIC DNA]</scope>
    <source>
        <strain evidence="6">BACL6 MAG-120924-bin43</strain>
    </source>
</reference>
<keyword evidence="4 6" id="KW-0808">Transferase</keyword>
<dbReference type="InterPro" id="IPR050137">
    <property type="entry name" value="PyrR_bifunctional"/>
</dbReference>
<dbReference type="PANTHER" id="PTHR11608:SF0">
    <property type="entry name" value="BIFUNCTIONAL PROTEIN PYRR"/>
    <property type="match status" value="1"/>
</dbReference>
<dbReference type="SUPFAM" id="SSF53271">
    <property type="entry name" value="PRTase-like"/>
    <property type="match status" value="1"/>
</dbReference>
<evidence type="ECO:0000313" key="7">
    <source>
        <dbReference type="Proteomes" id="UP000051017"/>
    </source>
</evidence>
<gene>
    <name evidence="4" type="primary">pyrR</name>
    <name evidence="6" type="ORF">ABR75_06745</name>
</gene>
<dbReference type="EMBL" id="LIBJ01000429">
    <property type="protein sequence ID" value="KRO45755.1"/>
    <property type="molecule type" value="Genomic_DNA"/>
</dbReference>
<comment type="catalytic activity">
    <reaction evidence="4">
        <text>UMP + diphosphate = 5-phospho-alpha-D-ribose 1-diphosphate + uracil</text>
        <dbReference type="Rhea" id="RHEA:13017"/>
        <dbReference type="ChEBI" id="CHEBI:17568"/>
        <dbReference type="ChEBI" id="CHEBI:33019"/>
        <dbReference type="ChEBI" id="CHEBI:57865"/>
        <dbReference type="ChEBI" id="CHEBI:58017"/>
        <dbReference type="EC" id="2.4.2.9"/>
    </reaction>
</comment>
<dbReference type="InterPro" id="IPR029057">
    <property type="entry name" value="PRTase-like"/>
</dbReference>
<dbReference type="InterPro" id="IPR000836">
    <property type="entry name" value="PRTase_dom"/>
</dbReference>
<dbReference type="Gene3D" id="3.40.50.2020">
    <property type="match status" value="1"/>
</dbReference>
<comment type="function">
    <text evidence="4">Also displays a weak uracil phosphoribosyltransferase activity which is not physiologically significant.</text>
</comment>
<evidence type="ECO:0000256" key="1">
    <source>
        <dbReference type="ARBA" id="ARBA00005565"/>
    </source>
</evidence>
<comment type="caution">
    <text evidence="6">The sequence shown here is derived from an EMBL/GenBank/DDBJ whole genome shotgun (WGS) entry which is preliminary data.</text>
</comment>
<evidence type="ECO:0000256" key="2">
    <source>
        <dbReference type="ARBA" id="ARBA00023015"/>
    </source>
</evidence>
<evidence type="ECO:0000259" key="5">
    <source>
        <dbReference type="Pfam" id="PF00156"/>
    </source>
</evidence>
<keyword evidence="2 4" id="KW-0805">Transcription regulation</keyword>
<proteinExistence type="inferred from homology"/>
<keyword evidence="4 6" id="KW-0328">Glycosyltransferase</keyword>
<keyword evidence="3 4" id="KW-0804">Transcription</keyword>